<accession>A0A923M9T8</accession>
<proteinExistence type="inferred from homology"/>
<keyword evidence="3" id="KW-0808">Transferase</keyword>
<comment type="similarity">
    <text evidence="1">Belongs to the bacterial sugar transferase family.</text>
</comment>
<evidence type="ECO:0000256" key="1">
    <source>
        <dbReference type="ARBA" id="ARBA00006464"/>
    </source>
</evidence>
<keyword evidence="4" id="KW-1185">Reference proteome</keyword>
<sequence>MQRLADIVLSAAALLVLSPLLLPVALLLRLTGEGEVFYVQPRVGMGGREFGVLKFATMLKDSPNIGAGTVTVRDDPRILPVGGFLRKTKINELPQLLNILFGDMSVVGPRPLVRKAFETYDPQTQEIIKRLRPGLSGLGSMVFRNEEEILHGSQDPLAFYYRVVGPYKGQLERWYYENASLAVYIKVIVVTAILVVRPDTGLVFRVFKDLPEPPPELRDVLLGT</sequence>
<feature type="domain" description="Bacterial sugar transferase" evidence="2">
    <location>
        <begin position="3"/>
        <end position="196"/>
    </location>
</feature>
<name>A0A923M9T8_9BURK</name>
<dbReference type="EMBL" id="JACORU010000008">
    <property type="protein sequence ID" value="MBC5766932.1"/>
    <property type="molecule type" value="Genomic_DNA"/>
</dbReference>
<organism evidence="3 4">
    <name type="scientific">Ramlibacter albus</name>
    <dbReference type="NCBI Taxonomy" id="2079448"/>
    <lineage>
        <taxon>Bacteria</taxon>
        <taxon>Pseudomonadati</taxon>
        <taxon>Pseudomonadota</taxon>
        <taxon>Betaproteobacteria</taxon>
        <taxon>Burkholderiales</taxon>
        <taxon>Comamonadaceae</taxon>
        <taxon>Ramlibacter</taxon>
    </lineage>
</organism>
<reference evidence="3" key="1">
    <citation type="submission" date="2020-08" db="EMBL/GenBank/DDBJ databases">
        <title>Ramlibacter sp. GTP1 16S ribosomal RNA gene genome sequencing and assembly.</title>
        <authorList>
            <person name="Kang M."/>
        </authorList>
    </citation>
    <scope>NUCLEOTIDE SEQUENCE</scope>
    <source>
        <strain evidence="3">GTP1</strain>
    </source>
</reference>
<dbReference type="InterPro" id="IPR003362">
    <property type="entry name" value="Bact_transf"/>
</dbReference>
<dbReference type="PANTHER" id="PTHR30576">
    <property type="entry name" value="COLANIC BIOSYNTHESIS UDP-GLUCOSE LIPID CARRIER TRANSFERASE"/>
    <property type="match status" value="1"/>
</dbReference>
<protein>
    <submittedName>
        <fullName evidence="3">Sugar transferase</fullName>
    </submittedName>
</protein>
<evidence type="ECO:0000313" key="3">
    <source>
        <dbReference type="EMBL" id="MBC5766932.1"/>
    </source>
</evidence>
<evidence type="ECO:0000313" key="4">
    <source>
        <dbReference type="Proteomes" id="UP000596827"/>
    </source>
</evidence>
<comment type="caution">
    <text evidence="3">The sequence shown here is derived from an EMBL/GenBank/DDBJ whole genome shotgun (WGS) entry which is preliminary data.</text>
</comment>
<gene>
    <name evidence="3" type="ORF">H8R02_20875</name>
</gene>
<evidence type="ECO:0000259" key="2">
    <source>
        <dbReference type="Pfam" id="PF02397"/>
    </source>
</evidence>
<dbReference type="GO" id="GO:0016780">
    <property type="term" value="F:phosphotransferase activity, for other substituted phosphate groups"/>
    <property type="evidence" value="ECO:0007669"/>
    <property type="project" value="TreeGrafter"/>
</dbReference>
<dbReference type="PANTHER" id="PTHR30576:SF0">
    <property type="entry name" value="UNDECAPRENYL-PHOSPHATE N-ACETYLGALACTOSAMINYL 1-PHOSPHATE TRANSFERASE-RELATED"/>
    <property type="match status" value="1"/>
</dbReference>
<dbReference type="AlphaFoldDB" id="A0A923M9T8"/>
<dbReference type="Pfam" id="PF02397">
    <property type="entry name" value="Bac_transf"/>
    <property type="match status" value="1"/>
</dbReference>
<dbReference type="Proteomes" id="UP000596827">
    <property type="component" value="Unassembled WGS sequence"/>
</dbReference>